<comment type="caution">
    <text evidence="1">The sequence shown here is derived from an EMBL/GenBank/DDBJ whole genome shotgun (WGS) entry which is preliminary data.</text>
</comment>
<accession>A0A8T2QZK2</accession>
<protein>
    <submittedName>
        <fullName evidence="1">Uncharacterized protein</fullName>
    </submittedName>
</protein>
<dbReference type="EMBL" id="CM035436">
    <property type="protein sequence ID" value="KAH7289247.1"/>
    <property type="molecule type" value="Genomic_DNA"/>
</dbReference>
<dbReference type="Proteomes" id="UP000825935">
    <property type="component" value="Chromosome 31"/>
</dbReference>
<dbReference type="AlphaFoldDB" id="A0A8T2QZK2"/>
<organism evidence="1 2">
    <name type="scientific">Ceratopteris richardii</name>
    <name type="common">Triangle waterfern</name>
    <dbReference type="NCBI Taxonomy" id="49495"/>
    <lineage>
        <taxon>Eukaryota</taxon>
        <taxon>Viridiplantae</taxon>
        <taxon>Streptophyta</taxon>
        <taxon>Embryophyta</taxon>
        <taxon>Tracheophyta</taxon>
        <taxon>Polypodiopsida</taxon>
        <taxon>Polypodiidae</taxon>
        <taxon>Polypodiales</taxon>
        <taxon>Pteridineae</taxon>
        <taxon>Pteridaceae</taxon>
        <taxon>Parkerioideae</taxon>
        <taxon>Ceratopteris</taxon>
    </lineage>
</organism>
<evidence type="ECO:0000313" key="2">
    <source>
        <dbReference type="Proteomes" id="UP000825935"/>
    </source>
</evidence>
<name>A0A8T2QZK2_CERRI</name>
<keyword evidence="2" id="KW-1185">Reference proteome</keyword>
<reference evidence="1" key="1">
    <citation type="submission" date="2021-08" db="EMBL/GenBank/DDBJ databases">
        <title>WGS assembly of Ceratopteris richardii.</title>
        <authorList>
            <person name="Marchant D.B."/>
            <person name="Chen G."/>
            <person name="Jenkins J."/>
            <person name="Shu S."/>
            <person name="Leebens-Mack J."/>
            <person name="Grimwood J."/>
            <person name="Schmutz J."/>
            <person name="Soltis P."/>
            <person name="Soltis D."/>
            <person name="Chen Z.-H."/>
        </authorList>
    </citation>
    <scope>NUCLEOTIDE SEQUENCE</scope>
    <source>
        <strain evidence="1">Whitten #5841</strain>
        <tissue evidence="1">Leaf</tissue>
    </source>
</reference>
<evidence type="ECO:0000313" key="1">
    <source>
        <dbReference type="EMBL" id="KAH7289247.1"/>
    </source>
</evidence>
<gene>
    <name evidence="1" type="ORF">KP509_31G066100</name>
</gene>
<proteinExistence type="predicted"/>
<sequence>MNSLLMQGAGVSTRAQHTLPPLHFSFEVPSRSTTSASVVRWPGLSDWKWGCTGHVIRSEKHHLSHCSLCVSASSTFFLSLSLLQRWNEVPLVLCVSTSLLQKLGRNKIGALEFMICC</sequence>